<evidence type="ECO:0000256" key="7">
    <source>
        <dbReference type="ARBA" id="ARBA00022741"/>
    </source>
</evidence>
<keyword evidence="5 18" id="KW-0812">Transmembrane</keyword>
<feature type="binding site" evidence="17">
    <location>
        <position position="805"/>
    </location>
    <ligand>
        <name>Mg(2+)</name>
        <dbReference type="ChEBI" id="CHEBI:18420"/>
    </ligand>
</feature>
<comment type="caution">
    <text evidence="21">The sequence shown here is derived from an EMBL/GenBank/DDBJ whole genome shotgun (WGS) entry which is preliminary data.</text>
</comment>
<evidence type="ECO:0000256" key="16">
    <source>
        <dbReference type="PIRSR" id="PIRSR606539-2"/>
    </source>
</evidence>
<dbReference type="GO" id="GO:0045332">
    <property type="term" value="P:phospholipid translocation"/>
    <property type="evidence" value="ECO:0007669"/>
    <property type="project" value="TreeGrafter"/>
</dbReference>
<dbReference type="SUPFAM" id="SSF81665">
    <property type="entry name" value="Calcium ATPase, transmembrane domain M"/>
    <property type="match status" value="1"/>
</dbReference>
<evidence type="ECO:0000256" key="6">
    <source>
        <dbReference type="ARBA" id="ARBA00022723"/>
    </source>
</evidence>
<dbReference type="NCBIfam" id="TIGR01494">
    <property type="entry name" value="ATPase_P-type"/>
    <property type="match status" value="3"/>
</dbReference>
<dbReference type="SFLD" id="SFLDS00003">
    <property type="entry name" value="Haloacid_Dehalogenase"/>
    <property type="match status" value="1"/>
</dbReference>
<keyword evidence="9 17" id="KW-0460">Magnesium</keyword>
<dbReference type="Gene3D" id="3.40.1110.10">
    <property type="entry name" value="Calcium-transporting ATPase, cytoplasmic domain N"/>
    <property type="match status" value="1"/>
</dbReference>
<accession>A0A1Y2F4G6</accession>
<feature type="binding site" evidence="16">
    <location>
        <position position="543"/>
    </location>
    <ligand>
        <name>ATP</name>
        <dbReference type="ChEBI" id="CHEBI:30616"/>
    </ligand>
</feature>
<dbReference type="GO" id="GO:0016887">
    <property type="term" value="F:ATP hydrolysis activity"/>
    <property type="evidence" value="ECO:0007669"/>
    <property type="project" value="InterPro"/>
</dbReference>
<evidence type="ECO:0000256" key="12">
    <source>
        <dbReference type="ARBA" id="ARBA00023136"/>
    </source>
</evidence>
<dbReference type="InterPro" id="IPR044492">
    <property type="entry name" value="P_typ_ATPase_HD_dom"/>
</dbReference>
<gene>
    <name evidence="21" type="ORF">LY90DRAFT_376704</name>
</gene>
<comment type="subcellular location">
    <subcellularLocation>
        <location evidence="2">Cell membrane</location>
    </subcellularLocation>
    <subcellularLocation>
        <location evidence="1 18">Membrane</location>
        <topology evidence="1 18">Multi-pass membrane protein</topology>
    </subcellularLocation>
</comment>
<feature type="transmembrane region" description="Helical" evidence="18">
    <location>
        <begin position="274"/>
        <end position="296"/>
    </location>
</feature>
<dbReference type="FunFam" id="3.40.1110.10:FF:000035">
    <property type="entry name" value="Phospholipid-transporting ATPase"/>
    <property type="match status" value="1"/>
</dbReference>
<dbReference type="GO" id="GO:0005802">
    <property type="term" value="C:trans-Golgi network"/>
    <property type="evidence" value="ECO:0007669"/>
    <property type="project" value="TreeGrafter"/>
</dbReference>
<feature type="binding site" evidence="17">
    <location>
        <position position="389"/>
    </location>
    <ligand>
        <name>Mg(2+)</name>
        <dbReference type="ChEBI" id="CHEBI:18420"/>
    </ligand>
</feature>
<evidence type="ECO:0000256" key="11">
    <source>
        <dbReference type="ARBA" id="ARBA00022989"/>
    </source>
</evidence>
<feature type="transmembrane region" description="Helical" evidence="18">
    <location>
        <begin position="902"/>
        <end position="924"/>
    </location>
</feature>
<sequence>MSRNNLYERNERIIYLNDNEKNLLSYKKESNYISTSKYTIYSFIFIFLKEQFSKYANVFFLFTALLQQIPNVSPTNRWTTAIPLVFVLMVTALKEIFEDYKRHKQDNEVNNRNIQIVENNSITIRTWNDVKVGEIVRVENDEYFPADLILLSSSEPDGLCYIETSNLDGETNLKIKQALVETSTILTPELANQMKGTIKSEQPNNRLYNYDGVLNMDGKSYPLDPTQLLLRGAKLKNTQWIYGVVITTGSNTKLLRNSNKAPIKKTSVEHMTNYQIVFLFGILLVLSLTCTIGFFIRQNYSFEKTILHPTEEKSFSFKDIILGFLTFIVLYNNLIPISLIVTMEFVKYCISILINNDLDMYYDVSDTAAQCRTSSLVEELGQVEYIFSDKTGTLTCNIMEFQKCSIAGQKYAKAGNKKGGEALSNEITFNELSKNLKDANFNDTIYQFVTLLSVCHTVIPEQDENDPTKYNYQASSPDEGALVKGALLFNFQFTTRKPHSVIVNVNGQNLEYEILNVCEFNSTRKRMSTIVRCPNGEIKIYCKGADTVIFERLAKDGNIYMDKTIEHLEEYASEGLRTLCLATRTISPEEYETWSKIFDQASTTLVNREEELSKAAELIEKDLFLLGATAIEDKLQDGIPETISTLSEAGIKIWILTGDKQETAINIGLSCSLINNNMDLIIFGEEETKGTAEGLIQFIDNQLNIIKQKLPKKYADAPFPPKITFRNKWSGKQEDIRQKFIPPTGLVIDGKLLEFALKDDIKIKFLELATLCQAVICCRVSPLQKALVVKLVKNNIDAITLAIGDGANDVSMIQAAHVGVGINGMEGLQAARAADFAISQFRFLKKLLLVHGSWAYSRLSKLILYSFYKNLTLYLTQFWYSFNNGFSGQTIYESWTLTSYNVAFTVLPPIVMGFFDQFLNGRYLNKYPKIYKDGFLGKKFNLSRFVSWAINGIYHSLLLYFIMSCIWFESQTFSNGDIGNHWMMGATLFTCVLGTVLLKAGFSIDKWNKYTTTAIVGSYVLWILLLPLYCYIGPLIKLSPELDGMANKIYNNALFWFTIIIIPIVCVLRDYIWKFMNREYYTNDKHIIQEMQKYIIDDYSINQNWYNKVVGKVNMITHLRKSRGFAFSQLESGQADLIRIYDTTKKKPKGI</sequence>
<feature type="binding site" evidence="16">
    <location>
        <position position="808"/>
    </location>
    <ligand>
        <name>ATP</name>
        <dbReference type="ChEBI" id="CHEBI:30616"/>
    </ligand>
</feature>
<dbReference type="InterPro" id="IPR023299">
    <property type="entry name" value="ATPase_P-typ_cyto_dom_N"/>
</dbReference>
<evidence type="ECO:0000313" key="22">
    <source>
        <dbReference type="Proteomes" id="UP000193920"/>
    </source>
</evidence>
<feature type="binding site" evidence="17">
    <location>
        <position position="809"/>
    </location>
    <ligand>
        <name>Mg(2+)</name>
        <dbReference type="ChEBI" id="CHEBI:18420"/>
    </ligand>
</feature>
<dbReference type="STRING" id="1754190.A0A1Y2F4G6"/>
<dbReference type="InterPro" id="IPR036412">
    <property type="entry name" value="HAD-like_sf"/>
</dbReference>
<feature type="binding site" evidence="17">
    <location>
        <position position="391"/>
    </location>
    <ligand>
        <name>Mg(2+)</name>
        <dbReference type="ChEBI" id="CHEBI:18420"/>
    </ligand>
</feature>
<feature type="transmembrane region" description="Helical" evidence="18">
    <location>
        <begin position="320"/>
        <end position="341"/>
    </location>
</feature>
<organism evidence="21 22">
    <name type="scientific">Neocallimastix californiae</name>
    <dbReference type="NCBI Taxonomy" id="1754190"/>
    <lineage>
        <taxon>Eukaryota</taxon>
        <taxon>Fungi</taxon>
        <taxon>Fungi incertae sedis</taxon>
        <taxon>Chytridiomycota</taxon>
        <taxon>Chytridiomycota incertae sedis</taxon>
        <taxon>Neocallimastigomycetes</taxon>
        <taxon>Neocallimastigales</taxon>
        <taxon>Neocallimastigaceae</taxon>
        <taxon>Neocallimastix</taxon>
    </lineage>
</organism>
<dbReference type="OrthoDB" id="377733at2759"/>
<dbReference type="Pfam" id="PF13246">
    <property type="entry name" value="Cation_ATPase"/>
    <property type="match status" value="1"/>
</dbReference>
<dbReference type="AlphaFoldDB" id="A0A1Y2F4G6"/>
<dbReference type="Gene3D" id="3.40.50.1000">
    <property type="entry name" value="HAD superfamily/HAD-like"/>
    <property type="match status" value="1"/>
</dbReference>
<comment type="catalytic activity">
    <reaction evidence="14">
        <text>a 1,2-diacyl-sn-glycero-3-phosphoethanolamine(out) + ATP + H2O = a 1,2-diacyl-sn-glycero-3-phosphoethanolamine(in) + ADP + phosphate + H(+)</text>
        <dbReference type="Rhea" id="RHEA:66132"/>
        <dbReference type="ChEBI" id="CHEBI:15377"/>
        <dbReference type="ChEBI" id="CHEBI:15378"/>
        <dbReference type="ChEBI" id="CHEBI:30616"/>
        <dbReference type="ChEBI" id="CHEBI:43474"/>
        <dbReference type="ChEBI" id="CHEBI:64612"/>
        <dbReference type="ChEBI" id="CHEBI:456216"/>
    </reaction>
    <physiologicalReaction direction="left-to-right" evidence="14">
        <dbReference type="Rhea" id="RHEA:66133"/>
    </physiologicalReaction>
</comment>
<evidence type="ECO:0000313" key="21">
    <source>
        <dbReference type="EMBL" id="ORY78808.1"/>
    </source>
</evidence>
<evidence type="ECO:0000256" key="17">
    <source>
        <dbReference type="PIRSR" id="PIRSR606539-3"/>
    </source>
</evidence>
<evidence type="ECO:0000256" key="5">
    <source>
        <dbReference type="ARBA" id="ARBA00022692"/>
    </source>
</evidence>
<feature type="binding site" evidence="16">
    <location>
        <position position="658"/>
    </location>
    <ligand>
        <name>ATP</name>
        <dbReference type="ChEBI" id="CHEBI:30616"/>
    </ligand>
</feature>
<keyword evidence="7 16" id="KW-0547">Nucleotide-binding</keyword>
<dbReference type="EC" id="7.6.2.1" evidence="18"/>
<evidence type="ECO:0000256" key="13">
    <source>
        <dbReference type="ARBA" id="ARBA00034036"/>
    </source>
</evidence>
<dbReference type="InterPro" id="IPR032631">
    <property type="entry name" value="P-type_ATPase_N"/>
</dbReference>
<dbReference type="InterPro" id="IPR018303">
    <property type="entry name" value="ATPase_P-typ_P_site"/>
</dbReference>
<evidence type="ECO:0000256" key="4">
    <source>
        <dbReference type="ARBA" id="ARBA00022475"/>
    </source>
</evidence>
<feature type="domain" description="P-type ATPase N-terminal" evidence="19">
    <location>
        <begin position="14"/>
        <end position="80"/>
    </location>
</feature>
<dbReference type="GO" id="GO:0000287">
    <property type="term" value="F:magnesium ion binding"/>
    <property type="evidence" value="ECO:0007669"/>
    <property type="project" value="UniProtKB-UniRule"/>
</dbReference>
<proteinExistence type="inferred from homology"/>
<keyword evidence="10 18" id="KW-1278">Translocase</keyword>
<evidence type="ECO:0000256" key="8">
    <source>
        <dbReference type="ARBA" id="ARBA00022840"/>
    </source>
</evidence>
<dbReference type="FunFam" id="3.40.50.1000:FF:000001">
    <property type="entry name" value="Phospholipid-transporting ATPase IC"/>
    <property type="match status" value="1"/>
</dbReference>
<feature type="binding site" evidence="16">
    <location>
        <position position="577"/>
    </location>
    <ligand>
        <name>ATP</name>
        <dbReference type="ChEBI" id="CHEBI:30616"/>
    </ligand>
</feature>
<dbReference type="SFLD" id="SFLDF00027">
    <property type="entry name" value="p-type_atpase"/>
    <property type="match status" value="1"/>
</dbReference>
<evidence type="ECO:0000256" key="1">
    <source>
        <dbReference type="ARBA" id="ARBA00004141"/>
    </source>
</evidence>
<name>A0A1Y2F4G6_9FUNG</name>
<dbReference type="InterPro" id="IPR032630">
    <property type="entry name" value="P_typ_ATPase_c"/>
</dbReference>
<feature type="transmembrane region" description="Helical" evidence="18">
    <location>
        <begin position="1049"/>
        <end position="1068"/>
    </location>
</feature>
<dbReference type="GO" id="GO:0005524">
    <property type="term" value="F:ATP binding"/>
    <property type="evidence" value="ECO:0007669"/>
    <property type="project" value="UniProtKB-UniRule"/>
</dbReference>
<dbReference type="GO" id="GO:0140326">
    <property type="term" value="F:ATPase-coupled intramembrane lipid transporter activity"/>
    <property type="evidence" value="ECO:0007669"/>
    <property type="project" value="UniProtKB-EC"/>
</dbReference>
<evidence type="ECO:0000256" key="18">
    <source>
        <dbReference type="RuleBase" id="RU362033"/>
    </source>
</evidence>
<feature type="binding site" evidence="16">
    <location>
        <position position="809"/>
    </location>
    <ligand>
        <name>ATP</name>
        <dbReference type="ChEBI" id="CHEBI:30616"/>
    </ligand>
</feature>
<feature type="binding site" evidence="16">
    <location>
        <position position="779"/>
    </location>
    <ligand>
        <name>ATP</name>
        <dbReference type="ChEBI" id="CHEBI:30616"/>
    </ligand>
</feature>
<keyword evidence="22" id="KW-1185">Reference proteome</keyword>
<dbReference type="InterPro" id="IPR001757">
    <property type="entry name" value="P_typ_ATPase"/>
</dbReference>
<dbReference type="Pfam" id="PF16212">
    <property type="entry name" value="PhoLip_ATPase_C"/>
    <property type="match status" value="1"/>
</dbReference>
<keyword evidence="12 18" id="KW-0472">Membrane</keyword>
<dbReference type="InterPro" id="IPR008250">
    <property type="entry name" value="ATPase_P-typ_transduc_dom_A_sf"/>
</dbReference>
<dbReference type="Proteomes" id="UP000193920">
    <property type="component" value="Unassembled WGS sequence"/>
</dbReference>
<feature type="transmembrane region" description="Helical" evidence="18">
    <location>
        <begin position="981"/>
        <end position="998"/>
    </location>
</feature>
<dbReference type="PRINTS" id="PR00119">
    <property type="entry name" value="CATATPASE"/>
</dbReference>
<dbReference type="FunFam" id="2.70.150.10:FF:000021">
    <property type="entry name" value="Phospholipid-transporting ATPase"/>
    <property type="match status" value="1"/>
</dbReference>
<feature type="binding site" evidence="16">
    <location>
        <position position="390"/>
    </location>
    <ligand>
        <name>ATP</name>
        <dbReference type="ChEBI" id="CHEBI:30616"/>
    </ligand>
</feature>
<dbReference type="EMBL" id="MCOG01000016">
    <property type="protein sequence ID" value="ORY78808.1"/>
    <property type="molecule type" value="Genomic_DNA"/>
</dbReference>
<keyword evidence="11 18" id="KW-1133">Transmembrane helix</keyword>
<evidence type="ECO:0000256" key="9">
    <source>
        <dbReference type="ARBA" id="ARBA00022842"/>
    </source>
</evidence>
<reference evidence="21 22" key="1">
    <citation type="submission" date="2016-08" db="EMBL/GenBank/DDBJ databases">
        <title>A Parts List for Fungal Cellulosomes Revealed by Comparative Genomics.</title>
        <authorList>
            <consortium name="DOE Joint Genome Institute"/>
            <person name="Haitjema C.H."/>
            <person name="Gilmore S.P."/>
            <person name="Henske J.K."/>
            <person name="Solomon K.V."/>
            <person name="De Groot R."/>
            <person name="Kuo A."/>
            <person name="Mondo S.J."/>
            <person name="Salamov A.A."/>
            <person name="Labutti K."/>
            <person name="Zhao Z."/>
            <person name="Chiniquy J."/>
            <person name="Barry K."/>
            <person name="Brewer H.M."/>
            <person name="Purvine S.O."/>
            <person name="Wright A.T."/>
            <person name="Boxma B."/>
            <person name="Van Alen T."/>
            <person name="Hackstein J.H."/>
            <person name="Baker S.E."/>
            <person name="Grigoriev I.V."/>
            <person name="O'Malley M.A."/>
        </authorList>
    </citation>
    <scope>NUCLEOTIDE SEQUENCE [LARGE SCALE GENOMIC DNA]</scope>
    <source>
        <strain evidence="21 22">G1</strain>
    </source>
</reference>
<feature type="binding site" evidence="16">
    <location>
        <position position="479"/>
    </location>
    <ligand>
        <name>ATP</name>
        <dbReference type="ChEBI" id="CHEBI:30616"/>
    </ligand>
</feature>
<dbReference type="SUPFAM" id="SSF56784">
    <property type="entry name" value="HAD-like"/>
    <property type="match status" value="1"/>
</dbReference>
<dbReference type="Gene3D" id="2.70.150.10">
    <property type="entry name" value="Calcium-transporting ATPase, cytoplasmic transduction domain A"/>
    <property type="match status" value="1"/>
</dbReference>
<protein>
    <recommendedName>
        <fullName evidence="18">Phospholipid-transporting ATPase</fullName>
        <ecNumber evidence="18">7.6.2.1</ecNumber>
    </recommendedName>
</protein>
<keyword evidence="4" id="KW-1003">Cell membrane</keyword>
<dbReference type="SFLD" id="SFLDG00002">
    <property type="entry name" value="C1.7:_P-type_atpase_like"/>
    <property type="match status" value="1"/>
</dbReference>
<feature type="transmembrane region" description="Helical" evidence="18">
    <location>
        <begin position="945"/>
        <end position="969"/>
    </location>
</feature>
<dbReference type="GO" id="GO:0005886">
    <property type="term" value="C:plasma membrane"/>
    <property type="evidence" value="ECO:0007669"/>
    <property type="project" value="UniProtKB-SubCell"/>
</dbReference>
<dbReference type="FunFam" id="3.40.50.1000:FF:000014">
    <property type="entry name" value="Phospholipid-transporting ATPase"/>
    <property type="match status" value="1"/>
</dbReference>
<feature type="binding site" evidence="16">
    <location>
        <position position="389"/>
    </location>
    <ligand>
        <name>ATP</name>
        <dbReference type="ChEBI" id="CHEBI:30616"/>
    </ligand>
</feature>
<dbReference type="SUPFAM" id="SSF81660">
    <property type="entry name" value="Metal cation-transporting ATPase, ATP-binding domain N"/>
    <property type="match status" value="1"/>
</dbReference>
<feature type="binding site" evidence="16">
    <location>
        <position position="785"/>
    </location>
    <ligand>
        <name>ATP</name>
        <dbReference type="ChEBI" id="CHEBI:30616"/>
    </ligand>
</feature>
<dbReference type="PANTHER" id="PTHR24092:SF150">
    <property type="entry name" value="PHOSPHOLIPID-TRANSPORTING ATPASE"/>
    <property type="match status" value="1"/>
</dbReference>
<evidence type="ECO:0000256" key="10">
    <source>
        <dbReference type="ARBA" id="ARBA00022967"/>
    </source>
</evidence>
<dbReference type="Pfam" id="PF16209">
    <property type="entry name" value="PhoLip_ATPase_N"/>
    <property type="match status" value="1"/>
</dbReference>
<evidence type="ECO:0000259" key="20">
    <source>
        <dbReference type="Pfam" id="PF16212"/>
    </source>
</evidence>
<evidence type="ECO:0000256" key="14">
    <source>
        <dbReference type="ARBA" id="ARBA00049128"/>
    </source>
</evidence>
<feature type="binding site" evidence="16">
    <location>
        <position position="520"/>
    </location>
    <ligand>
        <name>ATP</name>
        <dbReference type="ChEBI" id="CHEBI:30616"/>
    </ligand>
</feature>
<feature type="binding site" evidence="16">
    <location>
        <position position="659"/>
    </location>
    <ligand>
        <name>ATP</name>
        <dbReference type="ChEBI" id="CHEBI:30616"/>
    </ligand>
</feature>
<dbReference type="GO" id="GO:0032456">
    <property type="term" value="P:endocytic recycling"/>
    <property type="evidence" value="ECO:0007669"/>
    <property type="project" value="TreeGrafter"/>
</dbReference>
<comment type="similarity">
    <text evidence="3 18">Belongs to the cation transport ATPase (P-type) (TC 3.A.3) family. Type IV subfamily.</text>
</comment>
<keyword evidence="6 17" id="KW-0479">Metal-binding</keyword>
<evidence type="ECO:0000256" key="15">
    <source>
        <dbReference type="PIRSR" id="PIRSR606539-1"/>
    </source>
</evidence>
<comment type="catalytic activity">
    <reaction evidence="13 18">
        <text>ATP + H2O + phospholipidSide 1 = ADP + phosphate + phospholipidSide 2.</text>
        <dbReference type="EC" id="7.6.2.1"/>
    </reaction>
</comment>
<comment type="cofactor">
    <cofactor evidence="17">
        <name>Mg(2+)</name>
        <dbReference type="ChEBI" id="CHEBI:18420"/>
    </cofactor>
</comment>
<feature type="transmembrane region" description="Helical" evidence="18">
    <location>
        <begin position="1010"/>
        <end position="1029"/>
    </location>
</feature>
<feature type="active site" description="4-aspartylphosphate intermediate" evidence="15">
    <location>
        <position position="389"/>
    </location>
</feature>
<feature type="transmembrane region" description="Helical" evidence="18">
    <location>
        <begin position="862"/>
        <end position="882"/>
    </location>
</feature>
<feature type="binding site" evidence="16">
    <location>
        <position position="391"/>
    </location>
    <ligand>
        <name>ATP</name>
        <dbReference type="ChEBI" id="CHEBI:30616"/>
    </ligand>
</feature>
<evidence type="ECO:0000256" key="3">
    <source>
        <dbReference type="ARBA" id="ARBA00008109"/>
    </source>
</evidence>
<dbReference type="CDD" id="cd02073">
    <property type="entry name" value="P-type_ATPase_APLT_Dnf-like"/>
    <property type="match status" value="1"/>
</dbReference>
<feature type="binding site" evidence="16">
    <location>
        <position position="657"/>
    </location>
    <ligand>
        <name>ATP</name>
        <dbReference type="ChEBI" id="CHEBI:30616"/>
    </ligand>
</feature>
<dbReference type="PROSITE" id="PS00154">
    <property type="entry name" value="ATPASE_E1_E2"/>
    <property type="match status" value="1"/>
</dbReference>
<dbReference type="InterPro" id="IPR006539">
    <property type="entry name" value="P-type_ATPase_IV"/>
</dbReference>
<keyword evidence="8 16" id="KW-0067">ATP-binding</keyword>
<dbReference type="InterPro" id="IPR023214">
    <property type="entry name" value="HAD_sf"/>
</dbReference>
<feature type="transmembrane region" description="Helical" evidence="18">
    <location>
        <begin position="78"/>
        <end position="97"/>
    </location>
</feature>
<evidence type="ECO:0000259" key="19">
    <source>
        <dbReference type="Pfam" id="PF16209"/>
    </source>
</evidence>
<dbReference type="GO" id="GO:0006892">
    <property type="term" value="P:post-Golgi vesicle-mediated transport"/>
    <property type="evidence" value="ECO:0007669"/>
    <property type="project" value="TreeGrafter"/>
</dbReference>
<dbReference type="PANTHER" id="PTHR24092">
    <property type="entry name" value="PROBABLE PHOSPHOLIPID-TRANSPORTING ATPASE"/>
    <property type="match status" value="1"/>
</dbReference>
<dbReference type="InterPro" id="IPR023298">
    <property type="entry name" value="ATPase_P-typ_TM_dom_sf"/>
</dbReference>
<dbReference type="NCBIfam" id="TIGR01652">
    <property type="entry name" value="ATPase-Plipid"/>
    <property type="match status" value="1"/>
</dbReference>
<dbReference type="SUPFAM" id="SSF81653">
    <property type="entry name" value="Calcium ATPase, transduction domain A"/>
    <property type="match status" value="1"/>
</dbReference>
<evidence type="ECO:0000256" key="2">
    <source>
        <dbReference type="ARBA" id="ARBA00004236"/>
    </source>
</evidence>
<feature type="domain" description="P-type ATPase C-terminal" evidence="20">
    <location>
        <begin position="831"/>
        <end position="1082"/>
    </location>
</feature>